<feature type="transmembrane region" description="Helical" evidence="1">
    <location>
        <begin position="141"/>
        <end position="158"/>
    </location>
</feature>
<sequence>MEYIIGVLLVLSFIGLAVYAVKGGNLMMGMLVMAVIWTVLPLIGNALVTNPEFIAANAGVVKISVIDALTNVFQGGPEGWGSVLVNVVFGSLFGRVLLETGIASTLIRKTVELGGDRPTIICILISVVTTAIFSSMYGAGAVVAIGVIILPILISLGIPKAVATVSFMLSIGAGMFINPVQFSIVSAFFQDENGKALYHYDDTFIRWGAIILAVQLLITVLMILFTMCKKKTVHAWSVDHPQKHKEIFVPGRALVSPFIPVLLLIVLKVPIILGFLIGSFYALAACGRLKNFKTACRVLNKTFYDGVVDIAPLVGFLLIVPMFNKASSLCVPYFNALLGGIIPQNTLVISVAFAFLSPLGLFRGPLTMFGCGAATLGILTGIGFPVSYIFPLIFISSTVMNVSCCVTQSWIVWGINYSKVTAKDFLKLSVPAGWIICIIAQAVTYFMFG</sequence>
<dbReference type="Proteomes" id="UP000245412">
    <property type="component" value="Unassembled WGS sequence"/>
</dbReference>
<feature type="transmembrane region" description="Helical" evidence="1">
    <location>
        <begin position="425"/>
        <end position="448"/>
    </location>
</feature>
<dbReference type="EMBL" id="QGGY01000015">
    <property type="protein sequence ID" value="PWJ72991.1"/>
    <property type="molecule type" value="Genomic_DNA"/>
</dbReference>
<name>A0AB73SZU3_9FIRM</name>
<proteinExistence type="predicted"/>
<reference evidence="2 3" key="1">
    <citation type="submission" date="2018-05" db="EMBL/GenBank/DDBJ databases">
        <authorList>
            <person name="Goeker M."/>
            <person name="Huntemann M."/>
            <person name="Clum A."/>
            <person name="Pillay M."/>
            <person name="Palaniappan K."/>
            <person name="Varghese N."/>
            <person name="Mikhailova N."/>
            <person name="Stamatis D."/>
            <person name="Reddy T."/>
            <person name="Daum C."/>
            <person name="Shapiro N."/>
            <person name="Ivanova N."/>
            <person name="Kyrpides N."/>
            <person name="Woyke T."/>
        </authorList>
    </citation>
    <scope>NUCLEOTIDE SEQUENCE [LARGE SCALE GENOMIC DNA]</scope>
    <source>
        <strain evidence="2 3">DSM 26524</strain>
    </source>
</reference>
<keyword evidence="1" id="KW-0472">Membrane</keyword>
<feature type="transmembrane region" description="Helical" evidence="1">
    <location>
        <begin position="204"/>
        <end position="226"/>
    </location>
</feature>
<dbReference type="AlphaFoldDB" id="A0AB73SZU3"/>
<feature type="transmembrane region" description="Helical" evidence="1">
    <location>
        <begin position="79"/>
        <end position="98"/>
    </location>
</feature>
<protein>
    <recommendedName>
        <fullName evidence="4">Citrate transporter</fullName>
    </recommendedName>
</protein>
<feature type="transmembrane region" description="Helical" evidence="1">
    <location>
        <begin position="336"/>
        <end position="356"/>
    </location>
</feature>
<comment type="caution">
    <text evidence="2">The sequence shown here is derived from an EMBL/GenBank/DDBJ whole genome shotgun (WGS) entry which is preliminary data.</text>
</comment>
<feature type="transmembrane region" description="Helical" evidence="1">
    <location>
        <begin position="30"/>
        <end position="48"/>
    </location>
</feature>
<feature type="transmembrane region" description="Helical" evidence="1">
    <location>
        <begin position="392"/>
        <end position="413"/>
    </location>
</feature>
<feature type="transmembrane region" description="Helical" evidence="1">
    <location>
        <begin position="165"/>
        <end position="184"/>
    </location>
</feature>
<dbReference type="RefSeq" id="WP_109748151.1">
    <property type="nucleotide sequence ID" value="NZ_JANKBI010000015.1"/>
</dbReference>
<evidence type="ECO:0000313" key="2">
    <source>
        <dbReference type="EMBL" id="PWJ72991.1"/>
    </source>
</evidence>
<feature type="transmembrane region" description="Helical" evidence="1">
    <location>
        <begin position="119"/>
        <end position="135"/>
    </location>
</feature>
<keyword evidence="1" id="KW-1133">Transmembrane helix</keyword>
<feature type="transmembrane region" description="Helical" evidence="1">
    <location>
        <begin position="302"/>
        <end position="324"/>
    </location>
</feature>
<evidence type="ECO:0000256" key="1">
    <source>
        <dbReference type="SAM" id="Phobius"/>
    </source>
</evidence>
<feature type="transmembrane region" description="Helical" evidence="1">
    <location>
        <begin position="271"/>
        <end position="290"/>
    </location>
</feature>
<gene>
    <name evidence="2" type="ORF">C7383_115147</name>
</gene>
<keyword evidence="3" id="KW-1185">Reference proteome</keyword>
<evidence type="ECO:0000313" key="3">
    <source>
        <dbReference type="Proteomes" id="UP000245412"/>
    </source>
</evidence>
<feature type="transmembrane region" description="Helical" evidence="1">
    <location>
        <begin position="368"/>
        <end position="386"/>
    </location>
</feature>
<accession>A0AB73SZU3</accession>
<organism evidence="2 3">
    <name type="scientific">Murimonas intestini</name>
    <dbReference type="NCBI Taxonomy" id="1337051"/>
    <lineage>
        <taxon>Bacteria</taxon>
        <taxon>Bacillati</taxon>
        <taxon>Bacillota</taxon>
        <taxon>Clostridia</taxon>
        <taxon>Lachnospirales</taxon>
        <taxon>Lachnospiraceae</taxon>
        <taxon>Murimonas</taxon>
    </lineage>
</organism>
<evidence type="ECO:0008006" key="4">
    <source>
        <dbReference type="Google" id="ProtNLM"/>
    </source>
</evidence>
<keyword evidence="1" id="KW-0812">Transmembrane</keyword>